<feature type="binding site" evidence="9">
    <location>
        <position position="89"/>
    </location>
    <ligand>
        <name>substrate</name>
    </ligand>
</feature>
<sequence>MARIALFPGSFDPFTNGHLDTVVRASQLFDEVVIAAMTNTAKKALFAPDEKVTLIEAATAHLDNVRVVAQANGLTIDLAHKLDAHFIVRGLRNANDLAYESDIARVNQSLDASIETVFLLASSQYLAVSSSMIKEVAQFGGDVSTLVPMNVAQALQAKFAEAQHD</sequence>
<dbReference type="HAMAP" id="MF_00151">
    <property type="entry name" value="PPAT_bact"/>
    <property type="match status" value="1"/>
</dbReference>
<feature type="binding site" evidence="9">
    <location>
        <position position="75"/>
    </location>
    <ligand>
        <name>substrate</name>
    </ligand>
</feature>
<dbReference type="PATRIC" id="fig|1423727.3.peg.261"/>
<dbReference type="PANTHER" id="PTHR21342">
    <property type="entry name" value="PHOSPHOPANTETHEINE ADENYLYLTRANSFERASE"/>
    <property type="match status" value="1"/>
</dbReference>
<keyword evidence="5 9" id="KW-0067">ATP-binding</keyword>
<feature type="binding site" evidence="9">
    <location>
        <begin position="125"/>
        <end position="131"/>
    </location>
    <ligand>
        <name>ATP</name>
        <dbReference type="ChEBI" id="CHEBI:30616"/>
    </ligand>
</feature>
<feature type="binding site" evidence="9">
    <location>
        <position position="18"/>
    </location>
    <ligand>
        <name>ATP</name>
        <dbReference type="ChEBI" id="CHEBI:30616"/>
    </ligand>
</feature>
<evidence type="ECO:0000256" key="3">
    <source>
        <dbReference type="ARBA" id="ARBA00022695"/>
    </source>
</evidence>
<organism evidence="11 12">
    <name type="scientific">Lacticaseibacillus brantae DSM 23927</name>
    <dbReference type="NCBI Taxonomy" id="1423727"/>
    <lineage>
        <taxon>Bacteria</taxon>
        <taxon>Bacillati</taxon>
        <taxon>Bacillota</taxon>
        <taxon>Bacilli</taxon>
        <taxon>Lactobacillales</taxon>
        <taxon>Lactobacillaceae</taxon>
        <taxon>Lacticaseibacillus</taxon>
    </lineage>
</organism>
<dbReference type="CDD" id="cd02163">
    <property type="entry name" value="PPAT"/>
    <property type="match status" value="1"/>
</dbReference>
<comment type="function">
    <text evidence="9">Reversibly transfers an adenylyl group from ATP to 4'-phosphopantetheine, yielding dephospho-CoA (dPCoA) and pyrophosphate.</text>
</comment>
<keyword evidence="12" id="KW-1185">Reference proteome</keyword>
<comment type="pathway">
    <text evidence="9">Cofactor biosynthesis; coenzyme A biosynthesis; CoA from (R)-pantothenate: step 4/5.</text>
</comment>
<dbReference type="InterPro" id="IPR014729">
    <property type="entry name" value="Rossmann-like_a/b/a_fold"/>
</dbReference>
<dbReference type="EC" id="2.7.7.3" evidence="9"/>
<evidence type="ECO:0000256" key="1">
    <source>
        <dbReference type="ARBA" id="ARBA00022490"/>
    </source>
</evidence>
<evidence type="ECO:0000256" key="4">
    <source>
        <dbReference type="ARBA" id="ARBA00022741"/>
    </source>
</evidence>
<feature type="binding site" evidence="9">
    <location>
        <position position="100"/>
    </location>
    <ligand>
        <name>ATP</name>
        <dbReference type="ChEBI" id="CHEBI:30616"/>
    </ligand>
</feature>
<reference evidence="11 12" key="1">
    <citation type="journal article" date="2015" name="Genome Announc.">
        <title>Expanding the biotechnology potential of lactobacilli through comparative genomics of 213 strains and associated genera.</title>
        <authorList>
            <person name="Sun Z."/>
            <person name="Harris H.M."/>
            <person name="McCann A."/>
            <person name="Guo C."/>
            <person name="Argimon S."/>
            <person name="Zhang W."/>
            <person name="Yang X."/>
            <person name="Jeffery I.B."/>
            <person name="Cooney J.C."/>
            <person name="Kagawa T.F."/>
            <person name="Liu W."/>
            <person name="Song Y."/>
            <person name="Salvetti E."/>
            <person name="Wrobel A."/>
            <person name="Rasinkangas P."/>
            <person name="Parkhill J."/>
            <person name="Rea M.C."/>
            <person name="O'Sullivan O."/>
            <person name="Ritari J."/>
            <person name="Douillard F.P."/>
            <person name="Paul Ross R."/>
            <person name="Yang R."/>
            <person name="Briner A.E."/>
            <person name="Felis G.E."/>
            <person name="de Vos W.M."/>
            <person name="Barrangou R."/>
            <person name="Klaenhammer T.R."/>
            <person name="Caufield P.W."/>
            <person name="Cui Y."/>
            <person name="Zhang H."/>
            <person name="O'Toole P.W."/>
        </authorList>
    </citation>
    <scope>NUCLEOTIDE SEQUENCE [LARGE SCALE GENOMIC DNA]</scope>
    <source>
        <strain evidence="11 12">DSM 23927</strain>
    </source>
</reference>
<dbReference type="NCBIfam" id="TIGR01510">
    <property type="entry name" value="coaD_prev_kdtB"/>
    <property type="match status" value="1"/>
</dbReference>
<dbReference type="Pfam" id="PF01467">
    <property type="entry name" value="CTP_transf_like"/>
    <property type="match status" value="1"/>
</dbReference>
<feature type="binding site" evidence="9">
    <location>
        <begin position="90"/>
        <end position="92"/>
    </location>
    <ligand>
        <name>ATP</name>
        <dbReference type="ChEBI" id="CHEBI:30616"/>
    </ligand>
</feature>
<keyword evidence="6 9" id="KW-0460">Magnesium</keyword>
<dbReference type="Gene3D" id="3.40.50.620">
    <property type="entry name" value="HUPs"/>
    <property type="match status" value="1"/>
</dbReference>
<feature type="site" description="Transition state stabilizer" evidence="9">
    <location>
        <position position="18"/>
    </location>
</feature>
<dbReference type="AlphaFoldDB" id="A0A0R2AZI5"/>
<keyword evidence="3 9" id="KW-0548">Nucleotidyltransferase</keyword>
<dbReference type="GO" id="GO:0005524">
    <property type="term" value="F:ATP binding"/>
    <property type="evidence" value="ECO:0007669"/>
    <property type="project" value="UniProtKB-KW"/>
</dbReference>
<feature type="binding site" evidence="9">
    <location>
        <position position="42"/>
    </location>
    <ligand>
        <name>substrate</name>
    </ligand>
</feature>
<evidence type="ECO:0000256" key="2">
    <source>
        <dbReference type="ARBA" id="ARBA00022679"/>
    </source>
</evidence>
<comment type="cofactor">
    <cofactor evidence="9">
        <name>Mg(2+)</name>
        <dbReference type="ChEBI" id="CHEBI:18420"/>
    </cofactor>
</comment>
<evidence type="ECO:0000256" key="8">
    <source>
        <dbReference type="ARBA" id="ARBA00029346"/>
    </source>
</evidence>
<feature type="binding site" evidence="9">
    <location>
        <position position="10"/>
    </location>
    <ligand>
        <name>substrate</name>
    </ligand>
</feature>
<evidence type="ECO:0000313" key="12">
    <source>
        <dbReference type="Proteomes" id="UP000051672"/>
    </source>
</evidence>
<proteinExistence type="inferred from homology"/>
<evidence type="ECO:0000256" key="5">
    <source>
        <dbReference type="ARBA" id="ARBA00022840"/>
    </source>
</evidence>
<dbReference type="InterPro" id="IPR001980">
    <property type="entry name" value="PPAT"/>
</dbReference>
<protein>
    <recommendedName>
        <fullName evidence="9">Phosphopantetheine adenylyltransferase</fullName>
        <ecNumber evidence="9">2.7.7.3</ecNumber>
    </recommendedName>
    <alternativeName>
        <fullName evidence="9">Dephospho-CoA pyrophosphorylase</fullName>
    </alternativeName>
    <alternativeName>
        <fullName evidence="9">Pantetheine-phosphate adenylyltransferase</fullName>
        <shortName evidence="9">PPAT</shortName>
    </alternativeName>
</protein>
<dbReference type="GO" id="GO:0015937">
    <property type="term" value="P:coenzyme A biosynthetic process"/>
    <property type="evidence" value="ECO:0007669"/>
    <property type="project" value="UniProtKB-UniRule"/>
</dbReference>
<dbReference type="PRINTS" id="PR01020">
    <property type="entry name" value="LPSBIOSNTHSS"/>
</dbReference>
<comment type="subunit">
    <text evidence="9">Homohexamer.</text>
</comment>
<dbReference type="GO" id="GO:0005737">
    <property type="term" value="C:cytoplasm"/>
    <property type="evidence" value="ECO:0007669"/>
    <property type="project" value="UniProtKB-SubCell"/>
</dbReference>
<comment type="subcellular location">
    <subcellularLocation>
        <location evidence="9">Cytoplasm</location>
    </subcellularLocation>
</comment>
<evidence type="ECO:0000256" key="6">
    <source>
        <dbReference type="ARBA" id="ARBA00022842"/>
    </source>
</evidence>
<evidence type="ECO:0000313" key="11">
    <source>
        <dbReference type="EMBL" id="KRM72551.1"/>
    </source>
</evidence>
<name>A0A0R2AZI5_9LACO</name>
<comment type="caution">
    <text evidence="11">The sequence shown here is derived from an EMBL/GenBank/DDBJ whole genome shotgun (WGS) entry which is preliminary data.</text>
</comment>
<dbReference type="GO" id="GO:0004595">
    <property type="term" value="F:pantetheine-phosphate adenylyltransferase activity"/>
    <property type="evidence" value="ECO:0007669"/>
    <property type="project" value="UniProtKB-UniRule"/>
</dbReference>
<feature type="binding site" evidence="9">
    <location>
        <begin position="10"/>
        <end position="11"/>
    </location>
    <ligand>
        <name>ATP</name>
        <dbReference type="ChEBI" id="CHEBI:30616"/>
    </ligand>
</feature>
<keyword evidence="7 9" id="KW-0173">Coenzyme A biosynthesis</keyword>
<evidence type="ECO:0000256" key="9">
    <source>
        <dbReference type="HAMAP-Rule" id="MF_00151"/>
    </source>
</evidence>
<comment type="similarity">
    <text evidence="9">Belongs to the bacterial CoaD family.</text>
</comment>
<feature type="domain" description="Cytidyltransferase-like" evidence="10">
    <location>
        <begin position="6"/>
        <end position="135"/>
    </location>
</feature>
<comment type="catalytic activity">
    <reaction evidence="8 9">
        <text>(R)-4'-phosphopantetheine + ATP + H(+) = 3'-dephospho-CoA + diphosphate</text>
        <dbReference type="Rhea" id="RHEA:19801"/>
        <dbReference type="ChEBI" id="CHEBI:15378"/>
        <dbReference type="ChEBI" id="CHEBI:30616"/>
        <dbReference type="ChEBI" id="CHEBI:33019"/>
        <dbReference type="ChEBI" id="CHEBI:57328"/>
        <dbReference type="ChEBI" id="CHEBI:61723"/>
        <dbReference type="EC" id="2.7.7.3"/>
    </reaction>
</comment>
<dbReference type="UniPathway" id="UPA00241">
    <property type="reaction ID" value="UER00355"/>
</dbReference>
<evidence type="ECO:0000259" key="10">
    <source>
        <dbReference type="Pfam" id="PF01467"/>
    </source>
</evidence>
<evidence type="ECO:0000256" key="7">
    <source>
        <dbReference type="ARBA" id="ARBA00022993"/>
    </source>
</evidence>
<keyword evidence="1 9" id="KW-0963">Cytoplasm</keyword>
<accession>A0A0R2AZI5</accession>
<dbReference type="PANTHER" id="PTHR21342:SF1">
    <property type="entry name" value="PHOSPHOPANTETHEINE ADENYLYLTRANSFERASE"/>
    <property type="match status" value="1"/>
</dbReference>
<gene>
    <name evidence="9" type="primary">coaD</name>
    <name evidence="11" type="ORF">FC34_GL000258</name>
</gene>
<keyword evidence="2 9" id="KW-0808">Transferase</keyword>
<dbReference type="NCBIfam" id="TIGR00125">
    <property type="entry name" value="cyt_tran_rel"/>
    <property type="match status" value="1"/>
</dbReference>
<dbReference type="EMBL" id="AYZQ01000001">
    <property type="protein sequence ID" value="KRM72551.1"/>
    <property type="molecule type" value="Genomic_DNA"/>
</dbReference>
<dbReference type="SUPFAM" id="SSF52374">
    <property type="entry name" value="Nucleotidylyl transferase"/>
    <property type="match status" value="1"/>
</dbReference>
<keyword evidence="4 9" id="KW-0547">Nucleotide-binding</keyword>
<dbReference type="Proteomes" id="UP000051672">
    <property type="component" value="Unassembled WGS sequence"/>
</dbReference>
<dbReference type="STRING" id="1423727.FC34_GL000258"/>
<dbReference type="InterPro" id="IPR004821">
    <property type="entry name" value="Cyt_trans-like"/>
</dbReference>